<organism evidence="2 3">
    <name type="scientific">Alteromonas ponticola</name>
    <dbReference type="NCBI Taxonomy" id="2720613"/>
    <lineage>
        <taxon>Bacteria</taxon>
        <taxon>Pseudomonadati</taxon>
        <taxon>Pseudomonadota</taxon>
        <taxon>Gammaproteobacteria</taxon>
        <taxon>Alteromonadales</taxon>
        <taxon>Alteromonadaceae</taxon>
        <taxon>Alteromonas/Salinimonas group</taxon>
        <taxon>Alteromonas</taxon>
    </lineage>
</organism>
<dbReference type="RefSeq" id="WP_169211790.1">
    <property type="nucleotide sequence ID" value="NZ_JAATNW010000007.1"/>
</dbReference>
<keyword evidence="1" id="KW-0812">Transmembrane</keyword>
<gene>
    <name evidence="2" type="ORF">HCJ96_14515</name>
</gene>
<keyword evidence="3" id="KW-1185">Reference proteome</keyword>
<feature type="transmembrane region" description="Helical" evidence="1">
    <location>
        <begin position="28"/>
        <end position="50"/>
    </location>
</feature>
<evidence type="ECO:0000313" key="2">
    <source>
        <dbReference type="EMBL" id="NMH61242.1"/>
    </source>
</evidence>
<feature type="transmembrane region" description="Helical" evidence="1">
    <location>
        <begin position="56"/>
        <end position="74"/>
    </location>
</feature>
<evidence type="ECO:0000256" key="1">
    <source>
        <dbReference type="SAM" id="Phobius"/>
    </source>
</evidence>
<accession>A0ABX1R6Z0</accession>
<comment type="caution">
    <text evidence="2">The sequence shown here is derived from an EMBL/GenBank/DDBJ whole genome shotgun (WGS) entry which is preliminary data.</text>
</comment>
<keyword evidence="1" id="KW-1133">Transmembrane helix</keyword>
<dbReference type="Proteomes" id="UP000709336">
    <property type="component" value="Unassembled WGS sequence"/>
</dbReference>
<sequence>MNSAVIIREFDKTQLKKSKVLSGISPAILRRVFIGWLLFCFVVAGIVAAAPDLSDSFVLMTLCILVLFTVVMFAQNRLDEGWPAIIFLNDEIGVVCDPQARKYICVPLHLIEDVKPTIIKPNKKAVAIMLKVSRLSHADKDVLNEAVWPRDDKLLANVYYTSSSRLCRKIRSYVIMPDEFKRAAL</sequence>
<proteinExistence type="predicted"/>
<dbReference type="EMBL" id="JAATNW010000007">
    <property type="protein sequence ID" value="NMH61242.1"/>
    <property type="molecule type" value="Genomic_DNA"/>
</dbReference>
<evidence type="ECO:0000313" key="3">
    <source>
        <dbReference type="Proteomes" id="UP000709336"/>
    </source>
</evidence>
<reference evidence="2 3" key="1">
    <citation type="submission" date="2020-03" db="EMBL/GenBank/DDBJ databases">
        <title>Alteromonas ponticola sp. nov., isolated from seawater.</title>
        <authorList>
            <person name="Yoon J.-H."/>
            <person name="Kim Y.-O."/>
        </authorList>
    </citation>
    <scope>NUCLEOTIDE SEQUENCE [LARGE SCALE GENOMIC DNA]</scope>
    <source>
        <strain evidence="2 3">MYP5</strain>
    </source>
</reference>
<protein>
    <submittedName>
        <fullName evidence="2">Uncharacterized protein</fullName>
    </submittedName>
</protein>
<name>A0ABX1R6Z0_9ALTE</name>
<keyword evidence="1" id="KW-0472">Membrane</keyword>